<comment type="similarity">
    <text evidence="1">Belongs to the aldehyde dehydrogenase family.</text>
</comment>
<organism evidence="4 5">
    <name type="scientific">Paracoccus mutanolyticus</name>
    <dbReference type="NCBI Taxonomy" id="1499308"/>
    <lineage>
        <taxon>Bacteria</taxon>
        <taxon>Pseudomonadati</taxon>
        <taxon>Pseudomonadota</taxon>
        <taxon>Alphaproteobacteria</taxon>
        <taxon>Rhodobacterales</taxon>
        <taxon>Paracoccaceae</taxon>
        <taxon>Paracoccus</taxon>
    </lineage>
</organism>
<evidence type="ECO:0000313" key="5">
    <source>
        <dbReference type="Proteomes" id="UP000249922"/>
    </source>
</evidence>
<evidence type="ECO:0000259" key="3">
    <source>
        <dbReference type="Pfam" id="PF00171"/>
    </source>
</evidence>
<dbReference type="InterPro" id="IPR016162">
    <property type="entry name" value="Ald_DH_N"/>
</dbReference>
<dbReference type="RefSeq" id="WP_112887696.1">
    <property type="nucleotide sequence ID" value="NZ_CP030239.1"/>
</dbReference>
<dbReference type="Proteomes" id="UP000249922">
    <property type="component" value="Chromosome"/>
</dbReference>
<sequence length="75" mass="7722">MANDNPNGLGASVWGSDVDAARAVARRLESGSVWINKHGAVQPNAPFGGVKQSGIGLQFGLEGLKENTTAQVVFG</sequence>
<evidence type="ECO:0000256" key="2">
    <source>
        <dbReference type="ARBA" id="ARBA00023002"/>
    </source>
</evidence>
<dbReference type="EMBL" id="CP030239">
    <property type="protein sequence ID" value="AWX92969.1"/>
    <property type="molecule type" value="Genomic_DNA"/>
</dbReference>
<dbReference type="PANTHER" id="PTHR42804">
    <property type="entry name" value="ALDEHYDE DEHYDROGENASE"/>
    <property type="match status" value="1"/>
</dbReference>
<gene>
    <name evidence="4" type="ORF">DPM13_06920</name>
</gene>
<protein>
    <submittedName>
        <fullName evidence="4">Aldehyde dehydrogenase</fullName>
    </submittedName>
</protein>
<accession>A0ABN5M577</accession>
<feature type="domain" description="Aldehyde dehydrogenase" evidence="3">
    <location>
        <begin position="1"/>
        <end position="72"/>
    </location>
</feature>
<evidence type="ECO:0000313" key="4">
    <source>
        <dbReference type="EMBL" id="AWX92969.1"/>
    </source>
</evidence>
<dbReference type="InterPro" id="IPR015590">
    <property type="entry name" value="Aldehyde_DH_dom"/>
</dbReference>
<dbReference type="InterPro" id="IPR016161">
    <property type="entry name" value="Ald_DH/histidinol_DH"/>
</dbReference>
<proteinExistence type="inferred from homology"/>
<dbReference type="Gene3D" id="3.40.309.10">
    <property type="entry name" value="Aldehyde Dehydrogenase, Chain A, domain 2"/>
    <property type="match status" value="1"/>
</dbReference>
<dbReference type="PANTHER" id="PTHR42804:SF1">
    <property type="entry name" value="ALDEHYDE DEHYDROGENASE-RELATED"/>
    <property type="match status" value="1"/>
</dbReference>
<dbReference type="Gene3D" id="3.40.605.10">
    <property type="entry name" value="Aldehyde Dehydrogenase, Chain A, domain 1"/>
    <property type="match status" value="1"/>
</dbReference>
<dbReference type="InterPro" id="IPR016163">
    <property type="entry name" value="Ald_DH_C"/>
</dbReference>
<dbReference type="Pfam" id="PF00171">
    <property type="entry name" value="Aldedh"/>
    <property type="match status" value="1"/>
</dbReference>
<dbReference type="SUPFAM" id="SSF53720">
    <property type="entry name" value="ALDH-like"/>
    <property type="match status" value="1"/>
</dbReference>
<evidence type="ECO:0000256" key="1">
    <source>
        <dbReference type="ARBA" id="ARBA00009986"/>
    </source>
</evidence>
<keyword evidence="2" id="KW-0560">Oxidoreductase</keyword>
<name>A0ABN5M577_9RHOB</name>
<reference evidence="4 5" key="1">
    <citation type="submission" date="2018-06" db="EMBL/GenBank/DDBJ databases">
        <title>Complete genome sequence of Paracoccus mutanolyticus strain RSP-02 isolated from cellulosic waste.</title>
        <authorList>
            <person name="Amrutha R.N."/>
            <person name="Shrivastav A."/>
            <person name="Buddana S.K."/>
            <person name="Deshpande U."/>
            <person name="Prakasham R.S."/>
        </authorList>
    </citation>
    <scope>NUCLEOTIDE SEQUENCE [LARGE SCALE GENOMIC DNA]</scope>
    <source>
        <strain evidence="4 5">RSP-02</strain>
    </source>
</reference>
<keyword evidence="5" id="KW-1185">Reference proteome</keyword>